<feature type="region of interest" description="Disordered" evidence="1">
    <location>
        <begin position="224"/>
        <end position="321"/>
    </location>
</feature>
<evidence type="ECO:0000256" key="1">
    <source>
        <dbReference type="SAM" id="MobiDB-lite"/>
    </source>
</evidence>
<name>A0A6A5ZLQ7_9PLEO</name>
<feature type="compositionally biased region" description="Polar residues" evidence="1">
    <location>
        <begin position="95"/>
        <end position="123"/>
    </location>
</feature>
<accession>A0A6A5ZLQ7</accession>
<evidence type="ECO:0000313" key="2">
    <source>
        <dbReference type="EMBL" id="KAF2119181.1"/>
    </source>
</evidence>
<feature type="compositionally biased region" description="Low complexity" evidence="1">
    <location>
        <begin position="160"/>
        <end position="174"/>
    </location>
</feature>
<sequence>MILGVPIQEQLPGEWALAGSKGFTKSMFSGSWRPSPTLSRFGPGTNSFTSWQGEPFGDSAASMEAPSKTPGSAVETSAHRNNTVQVRVTPDAEESSVSIESSNPTISQSYVAKQMPESTSGSRPRQAKDLAPIANAFMSSKIAEGSYFALGVQTPNLSETASNSATTTQASQDQISRKLSLPANFHGRLRNAVESNRRYSAVFVDPRPAPQPRRVSANLEVANDPIYSAPPESDVSSQAQHESSDHANTRAKAKQLKAKKLPKKGWRFSGSDLDVPPILPTPRAKAKQLKAKNKSKKEWRFSDPDLNIPPSPTTFPPPAWL</sequence>
<dbReference type="AlphaFoldDB" id="A0A6A5ZLQ7"/>
<protein>
    <submittedName>
        <fullName evidence="2">Uncharacterized protein</fullName>
    </submittedName>
</protein>
<dbReference type="Proteomes" id="UP000799770">
    <property type="component" value="Unassembled WGS sequence"/>
</dbReference>
<feature type="compositionally biased region" description="Basic residues" evidence="1">
    <location>
        <begin position="284"/>
        <end position="295"/>
    </location>
</feature>
<keyword evidence="3" id="KW-1185">Reference proteome</keyword>
<feature type="region of interest" description="Disordered" evidence="1">
    <location>
        <begin position="158"/>
        <end position="179"/>
    </location>
</feature>
<feature type="compositionally biased region" description="Polar residues" evidence="1">
    <location>
        <begin position="32"/>
        <end position="52"/>
    </location>
</feature>
<dbReference type="EMBL" id="ML977316">
    <property type="protein sequence ID" value="KAF2119181.1"/>
    <property type="molecule type" value="Genomic_DNA"/>
</dbReference>
<reference evidence="2" key="1">
    <citation type="journal article" date="2020" name="Stud. Mycol.">
        <title>101 Dothideomycetes genomes: a test case for predicting lifestyles and emergence of pathogens.</title>
        <authorList>
            <person name="Haridas S."/>
            <person name="Albert R."/>
            <person name="Binder M."/>
            <person name="Bloem J."/>
            <person name="Labutti K."/>
            <person name="Salamov A."/>
            <person name="Andreopoulos B."/>
            <person name="Baker S."/>
            <person name="Barry K."/>
            <person name="Bills G."/>
            <person name="Bluhm B."/>
            <person name="Cannon C."/>
            <person name="Castanera R."/>
            <person name="Culley D."/>
            <person name="Daum C."/>
            <person name="Ezra D."/>
            <person name="Gonzalez J."/>
            <person name="Henrissat B."/>
            <person name="Kuo A."/>
            <person name="Liang C."/>
            <person name="Lipzen A."/>
            <person name="Lutzoni F."/>
            <person name="Magnuson J."/>
            <person name="Mondo S."/>
            <person name="Nolan M."/>
            <person name="Ohm R."/>
            <person name="Pangilinan J."/>
            <person name="Park H.-J."/>
            <person name="Ramirez L."/>
            <person name="Alfaro M."/>
            <person name="Sun H."/>
            <person name="Tritt A."/>
            <person name="Yoshinaga Y."/>
            <person name="Zwiers L.-H."/>
            <person name="Turgeon B."/>
            <person name="Goodwin S."/>
            <person name="Spatafora J."/>
            <person name="Crous P."/>
            <person name="Grigoriev I."/>
        </authorList>
    </citation>
    <scope>NUCLEOTIDE SEQUENCE</scope>
    <source>
        <strain evidence="2">CBS 627.86</strain>
    </source>
</reference>
<feature type="compositionally biased region" description="Basic residues" evidence="1">
    <location>
        <begin position="249"/>
        <end position="266"/>
    </location>
</feature>
<proteinExistence type="predicted"/>
<evidence type="ECO:0000313" key="3">
    <source>
        <dbReference type="Proteomes" id="UP000799770"/>
    </source>
</evidence>
<feature type="region of interest" description="Disordered" evidence="1">
    <location>
        <begin position="32"/>
        <end position="126"/>
    </location>
</feature>
<gene>
    <name evidence="2" type="ORF">BDV96DRAFT_372802</name>
</gene>
<feature type="compositionally biased region" description="Pro residues" evidence="1">
    <location>
        <begin position="307"/>
        <end position="321"/>
    </location>
</feature>
<organism evidence="2 3">
    <name type="scientific">Lophiotrema nucula</name>
    <dbReference type="NCBI Taxonomy" id="690887"/>
    <lineage>
        <taxon>Eukaryota</taxon>
        <taxon>Fungi</taxon>
        <taxon>Dikarya</taxon>
        <taxon>Ascomycota</taxon>
        <taxon>Pezizomycotina</taxon>
        <taxon>Dothideomycetes</taxon>
        <taxon>Pleosporomycetidae</taxon>
        <taxon>Pleosporales</taxon>
        <taxon>Lophiotremataceae</taxon>
        <taxon>Lophiotrema</taxon>
    </lineage>
</organism>